<keyword evidence="1" id="KW-0812">Transmembrane</keyword>
<protein>
    <submittedName>
        <fullName evidence="2">Uncharacterized protein</fullName>
    </submittedName>
</protein>
<dbReference type="RefSeq" id="WP_089246399.1">
    <property type="nucleotide sequence ID" value="NZ_FZOW01000006.1"/>
</dbReference>
<gene>
    <name evidence="2" type="ORF">SAMN05421642_106121</name>
</gene>
<keyword evidence="3" id="KW-1185">Reference proteome</keyword>
<sequence>MPAQTWITLIIGVFGVAGVIGTIRQRTVADARAQAWQRITWCLDRTVRDNTNEVELGWRLYSTLTRSKLITPTEQEVLTEAAEFAAERRLARIAAAEETESKNSEEGRNDCN</sequence>
<dbReference type="EMBL" id="FZOW01000006">
    <property type="protein sequence ID" value="SNS86578.1"/>
    <property type="molecule type" value="Genomic_DNA"/>
</dbReference>
<evidence type="ECO:0000256" key="1">
    <source>
        <dbReference type="SAM" id="Phobius"/>
    </source>
</evidence>
<feature type="transmembrane region" description="Helical" evidence="1">
    <location>
        <begin position="6"/>
        <end position="23"/>
    </location>
</feature>
<dbReference type="AlphaFoldDB" id="A0A239HZS1"/>
<name>A0A239HZS1_9NOCA</name>
<dbReference type="OrthoDB" id="4479226at2"/>
<keyword evidence="1" id="KW-1133">Transmembrane helix</keyword>
<organism evidence="2 3">
    <name type="scientific">Rhodococcoides kyotonense</name>
    <dbReference type="NCBI Taxonomy" id="398843"/>
    <lineage>
        <taxon>Bacteria</taxon>
        <taxon>Bacillati</taxon>
        <taxon>Actinomycetota</taxon>
        <taxon>Actinomycetes</taxon>
        <taxon>Mycobacteriales</taxon>
        <taxon>Nocardiaceae</taxon>
        <taxon>Rhodococcoides</taxon>
    </lineage>
</organism>
<evidence type="ECO:0000313" key="2">
    <source>
        <dbReference type="EMBL" id="SNS86578.1"/>
    </source>
</evidence>
<accession>A0A239HZS1</accession>
<reference evidence="3" key="1">
    <citation type="submission" date="2017-06" db="EMBL/GenBank/DDBJ databases">
        <authorList>
            <person name="Varghese N."/>
            <person name="Submissions S."/>
        </authorList>
    </citation>
    <scope>NUCLEOTIDE SEQUENCE [LARGE SCALE GENOMIC DNA]</scope>
    <source>
        <strain evidence="3">JCM 23211</strain>
    </source>
</reference>
<keyword evidence="1" id="KW-0472">Membrane</keyword>
<dbReference type="Proteomes" id="UP000198327">
    <property type="component" value="Unassembled WGS sequence"/>
</dbReference>
<evidence type="ECO:0000313" key="3">
    <source>
        <dbReference type="Proteomes" id="UP000198327"/>
    </source>
</evidence>
<proteinExistence type="predicted"/>